<evidence type="ECO:0000259" key="8">
    <source>
        <dbReference type="Pfam" id="PF01568"/>
    </source>
</evidence>
<keyword evidence="3" id="KW-0500">Molybdenum</keyword>
<protein>
    <submittedName>
        <fullName evidence="10">Molybdopterin-dependent oxidoreductase</fullName>
    </submittedName>
</protein>
<dbReference type="Gene3D" id="3.40.50.740">
    <property type="match status" value="1"/>
</dbReference>
<dbReference type="InterPro" id="IPR006657">
    <property type="entry name" value="MoPterin_dinucl-bd_dom"/>
</dbReference>
<keyword evidence="5" id="KW-0560">Oxidoreductase</keyword>
<feature type="domain" description="Molybdopterin oxidoreductase N-terminal" evidence="9">
    <location>
        <begin position="8"/>
        <end position="47"/>
    </location>
</feature>
<proteinExistence type="inferred from homology"/>
<reference evidence="10 11" key="1">
    <citation type="submission" date="2024-09" db="EMBL/GenBank/DDBJ databases">
        <authorList>
            <person name="Sun Q."/>
            <person name="Mori K."/>
        </authorList>
    </citation>
    <scope>NUCLEOTIDE SEQUENCE [LARGE SCALE GENOMIC DNA]</scope>
    <source>
        <strain evidence="10 11">TISTR 1856</strain>
    </source>
</reference>
<dbReference type="InterPro" id="IPR009010">
    <property type="entry name" value="Asp_de-COase-like_dom_sf"/>
</dbReference>
<accession>A0ABV5LPN3</accession>
<evidence type="ECO:0000259" key="9">
    <source>
        <dbReference type="Pfam" id="PF18364"/>
    </source>
</evidence>
<keyword evidence="11" id="KW-1185">Reference proteome</keyword>
<evidence type="ECO:0000313" key="11">
    <source>
        <dbReference type="Proteomes" id="UP001589748"/>
    </source>
</evidence>
<dbReference type="Pfam" id="PF00384">
    <property type="entry name" value="Molybdopterin"/>
    <property type="match status" value="1"/>
</dbReference>
<comment type="similarity">
    <text evidence="2">Belongs to the prokaryotic molybdopterin-containing oxidoreductase family.</text>
</comment>
<name>A0ABV5LPN3_9ACTN</name>
<keyword evidence="4" id="KW-0479">Metal-binding</keyword>
<dbReference type="SUPFAM" id="SSF50692">
    <property type="entry name" value="ADC-like"/>
    <property type="match status" value="1"/>
</dbReference>
<dbReference type="InterPro" id="IPR006656">
    <property type="entry name" value="Mopterin_OxRdtase"/>
</dbReference>
<dbReference type="Proteomes" id="UP001589748">
    <property type="component" value="Unassembled WGS sequence"/>
</dbReference>
<dbReference type="Pfam" id="PF01568">
    <property type="entry name" value="Molydop_binding"/>
    <property type="match status" value="1"/>
</dbReference>
<dbReference type="Pfam" id="PF18364">
    <property type="entry name" value="Molybdopterin_N"/>
    <property type="match status" value="1"/>
</dbReference>
<evidence type="ECO:0000256" key="5">
    <source>
        <dbReference type="ARBA" id="ARBA00023002"/>
    </source>
</evidence>
<feature type="domain" description="Molybdopterin oxidoreductase" evidence="7">
    <location>
        <begin position="51"/>
        <end position="499"/>
    </location>
</feature>
<evidence type="ECO:0000256" key="4">
    <source>
        <dbReference type="ARBA" id="ARBA00022723"/>
    </source>
</evidence>
<organism evidence="10 11">
    <name type="scientific">Kineococcus gynurae</name>
    <dbReference type="NCBI Taxonomy" id="452979"/>
    <lineage>
        <taxon>Bacteria</taxon>
        <taxon>Bacillati</taxon>
        <taxon>Actinomycetota</taxon>
        <taxon>Actinomycetes</taxon>
        <taxon>Kineosporiales</taxon>
        <taxon>Kineosporiaceae</taxon>
        <taxon>Kineococcus</taxon>
    </lineage>
</organism>
<dbReference type="Gene3D" id="2.40.40.20">
    <property type="match status" value="1"/>
</dbReference>
<feature type="compositionally biased region" description="Basic and acidic residues" evidence="6">
    <location>
        <begin position="640"/>
        <end position="653"/>
    </location>
</feature>
<dbReference type="Gene3D" id="3.90.55.10">
    <property type="entry name" value="Dimethylsulfoxide Reductase, domain 3"/>
    <property type="match status" value="1"/>
</dbReference>
<dbReference type="Gene3D" id="3.40.228.10">
    <property type="entry name" value="Dimethylsulfoxide Reductase, domain 2"/>
    <property type="match status" value="1"/>
</dbReference>
<dbReference type="EMBL" id="JBHMDM010000002">
    <property type="protein sequence ID" value="MFB9376055.1"/>
    <property type="molecule type" value="Genomic_DNA"/>
</dbReference>
<evidence type="ECO:0000259" key="7">
    <source>
        <dbReference type="Pfam" id="PF00384"/>
    </source>
</evidence>
<feature type="domain" description="Molybdopterin dinucleotide-binding" evidence="8">
    <location>
        <begin position="613"/>
        <end position="730"/>
    </location>
</feature>
<gene>
    <name evidence="10" type="ORF">ACFFVI_03645</name>
</gene>
<dbReference type="PANTHER" id="PTHR43742:SF10">
    <property type="entry name" value="TRIMETHYLAMINE-N-OXIDE REDUCTASE 2"/>
    <property type="match status" value="1"/>
</dbReference>
<dbReference type="PANTHER" id="PTHR43742">
    <property type="entry name" value="TRIMETHYLAMINE-N-OXIDE REDUCTASE"/>
    <property type="match status" value="1"/>
</dbReference>
<evidence type="ECO:0000256" key="6">
    <source>
        <dbReference type="SAM" id="MobiDB-lite"/>
    </source>
</evidence>
<comment type="caution">
    <text evidence="10">The sequence shown here is derived from an EMBL/GenBank/DDBJ whole genome shotgun (WGS) entry which is preliminary data.</text>
</comment>
<feature type="region of interest" description="Disordered" evidence="6">
    <location>
        <begin position="627"/>
        <end position="653"/>
    </location>
</feature>
<comment type="cofactor">
    <cofactor evidence="1">
        <name>Mo-bis(molybdopterin guanine dinucleotide)</name>
        <dbReference type="ChEBI" id="CHEBI:60539"/>
    </cofactor>
</comment>
<evidence type="ECO:0000256" key="1">
    <source>
        <dbReference type="ARBA" id="ARBA00001942"/>
    </source>
</evidence>
<dbReference type="SUPFAM" id="SSF53706">
    <property type="entry name" value="Formate dehydrogenase/DMSO reductase, domains 1-3"/>
    <property type="match status" value="1"/>
</dbReference>
<evidence type="ECO:0000313" key="10">
    <source>
        <dbReference type="EMBL" id="MFB9376055.1"/>
    </source>
</evidence>
<dbReference type="InterPro" id="IPR050612">
    <property type="entry name" value="Prok_Mopterin_Oxidored"/>
</dbReference>
<dbReference type="RefSeq" id="WP_380134466.1">
    <property type="nucleotide sequence ID" value="NZ_JBHLUI010000002.1"/>
</dbReference>
<evidence type="ECO:0000256" key="3">
    <source>
        <dbReference type="ARBA" id="ARBA00022505"/>
    </source>
</evidence>
<sequence length="782" mass="83961">MSSRPILHSSHWGAFTATGSAEGLRVDPHPDDPAPSPLLGNVAAALHAPTRVLRPHVRRGWWEDGPGPDPRRGDDEYLPVGWDEVLDRLAAEYRRVLAVGGNEAVYGGSYGWASAGRFHHAQSQLHRFLNCLGGATRSTGTYSHATGEALLPHVVGSIEPLLWPTAWASVERHTDLVIAVGGLPAKNSEVASGGITRHEVPGRLRAARARGAEFVLVSPQRDDLAAELDAEWLALRPGTDTALLLALGHVLVAEDRHDETFLRDCTTGAEEFCASLRERTPEWAEPITGIPAQTIRTLARRAAAGRTMITVSWSIGRTRHGEQPLWAAIALAALLGQIGLPGGGFGHGYASTGGVGRRSSSMPLPTFPQFADPLRRRIPVARIADALLHPGEEYAFDGERRRYPHLRLVHWAGGNPFHHHQDLRRLRRAFAAAETVVVHEPYWTSTARHADVVLATTTSLEREDLGAARYDDRLLAMGRVSPPLGKARDDYAALADLAGRLGVGERFTEGRDAAEWVEHLYEEWRAGPARRAGVEAPPYARFRDGGEVALPDGTTEHVLLAAFRRDPSAAPLRTPSGRIELVSARVAGFGYADCPGLPTWFAPAEAPDAEHDLVLLANNPATRLHSQLDHGATSQRSKVQGREPVRMHPRDAERRGLRAGQVVVLESRQGSCLAGLVLSDALREGVLQMSTGAWFDPVAGAAAGVDCGHGNVNVLTADVGTSALAQGCTGQHVAVRVRAHTGPVPPVTVFAAPGAVGAEGVSSPAWVPLRTIRSTEGESHYS</sequence>
<evidence type="ECO:0000256" key="2">
    <source>
        <dbReference type="ARBA" id="ARBA00010312"/>
    </source>
</evidence>
<dbReference type="InterPro" id="IPR041460">
    <property type="entry name" value="Molybdopterin_N"/>
</dbReference>